<reference evidence="2" key="2">
    <citation type="journal article" date="2022" name="Hortic Res">
        <title>The genome of Dioscorea zingiberensis sheds light on the biosynthesis, origin and evolution of the medicinally important diosgenin saponins.</title>
        <authorList>
            <person name="Li Y."/>
            <person name="Tan C."/>
            <person name="Li Z."/>
            <person name="Guo J."/>
            <person name="Li S."/>
            <person name="Chen X."/>
            <person name="Wang C."/>
            <person name="Dai X."/>
            <person name="Yang H."/>
            <person name="Song W."/>
            <person name="Hou L."/>
            <person name="Xu J."/>
            <person name="Tong Z."/>
            <person name="Xu A."/>
            <person name="Yuan X."/>
            <person name="Wang W."/>
            <person name="Yang Q."/>
            <person name="Chen L."/>
            <person name="Sun Z."/>
            <person name="Wang K."/>
            <person name="Pan B."/>
            <person name="Chen J."/>
            <person name="Bao Y."/>
            <person name="Liu F."/>
            <person name="Qi X."/>
            <person name="Gang D.R."/>
            <person name="Wen J."/>
            <person name="Li J."/>
        </authorList>
    </citation>
    <scope>NUCLEOTIDE SEQUENCE</scope>
    <source>
        <strain evidence="2">Dzin_1.0</strain>
    </source>
</reference>
<protein>
    <recommendedName>
        <fullName evidence="1">Endonuclease/exonuclease/phosphatase domain-containing protein</fullName>
    </recommendedName>
</protein>
<proteinExistence type="predicted"/>
<dbReference type="InterPro" id="IPR005135">
    <property type="entry name" value="Endo/exonuclease/phosphatase"/>
</dbReference>
<dbReference type="Pfam" id="PF03372">
    <property type="entry name" value="Exo_endo_phos"/>
    <property type="match status" value="1"/>
</dbReference>
<dbReference type="GO" id="GO:0003824">
    <property type="term" value="F:catalytic activity"/>
    <property type="evidence" value="ECO:0007669"/>
    <property type="project" value="InterPro"/>
</dbReference>
<dbReference type="SUPFAM" id="SSF56219">
    <property type="entry name" value="DNase I-like"/>
    <property type="match status" value="1"/>
</dbReference>
<organism evidence="2 3">
    <name type="scientific">Dioscorea zingiberensis</name>
    <dbReference type="NCBI Taxonomy" id="325984"/>
    <lineage>
        <taxon>Eukaryota</taxon>
        <taxon>Viridiplantae</taxon>
        <taxon>Streptophyta</taxon>
        <taxon>Embryophyta</taxon>
        <taxon>Tracheophyta</taxon>
        <taxon>Spermatophyta</taxon>
        <taxon>Magnoliopsida</taxon>
        <taxon>Liliopsida</taxon>
        <taxon>Dioscoreales</taxon>
        <taxon>Dioscoreaceae</taxon>
        <taxon>Dioscorea</taxon>
    </lineage>
</organism>
<evidence type="ECO:0000313" key="2">
    <source>
        <dbReference type="EMBL" id="KAJ0976534.1"/>
    </source>
</evidence>
<comment type="caution">
    <text evidence="2">The sequence shown here is derived from an EMBL/GenBank/DDBJ whole genome shotgun (WGS) entry which is preliminary data.</text>
</comment>
<dbReference type="PANTHER" id="PTHR33710">
    <property type="entry name" value="BNAC02G09200D PROTEIN"/>
    <property type="match status" value="1"/>
</dbReference>
<name>A0A9D5HHD5_9LILI</name>
<sequence>MVLESTKILCWNCRGLMKPEKNNHIKTLMRKHRPVMVCLVETRADAARATKFCNKLSNSWDWAAIPAQGMSGGIIILWKKGVGRVTPIASSRFSLHLVLSTDKPKHWVVTVIYNAQSLIMQNRVWKELSLMASLDLPWILVGDFNAILSNEEHRGGGFDHYLAKSKAFNDFINDNELHDLGFHGSPFTWTNNQSGLARRWARLDRFFANTSLLGILDTFVVNHLPRTASDHSPILLTAKFYEYHYRKIFRFENYWLEHENCHQTVSKAWNFRPNSTPMHAFNHLLNRTRKSLTKWKEKGLSPIDKDIAKTEEQITYLESIEATSQYSELDSIALRALYNKHTALMRQNSIKAQRAKLMWLKNGDYNTSFFHQQAKVRVHRNKISAISDSDGNLHTEHQSIGNAFIDFYTKLWTPSSTANFEDLVKGLPGDLPTIDSIDREMLDRPITLAEIYRTLRAMPKGKSPGPDGFNAEFYLFYWDIIKEQVYSAISQFFHTAALPKIGNDLYCLDPKEGVGNQSPRFQANLTL</sequence>
<gene>
    <name evidence="2" type="ORF">J5N97_012008</name>
</gene>
<evidence type="ECO:0000313" key="3">
    <source>
        <dbReference type="Proteomes" id="UP001085076"/>
    </source>
</evidence>
<evidence type="ECO:0000259" key="1">
    <source>
        <dbReference type="Pfam" id="PF03372"/>
    </source>
</evidence>
<dbReference type="InterPro" id="IPR036691">
    <property type="entry name" value="Endo/exonu/phosph_ase_sf"/>
</dbReference>
<reference evidence="2" key="1">
    <citation type="submission" date="2021-03" db="EMBL/GenBank/DDBJ databases">
        <authorList>
            <person name="Li Z."/>
            <person name="Yang C."/>
        </authorList>
    </citation>
    <scope>NUCLEOTIDE SEQUENCE</scope>
    <source>
        <strain evidence="2">Dzin_1.0</strain>
        <tissue evidence="2">Leaf</tissue>
    </source>
</reference>
<dbReference type="EMBL" id="JAGGNH010000003">
    <property type="protein sequence ID" value="KAJ0976534.1"/>
    <property type="molecule type" value="Genomic_DNA"/>
</dbReference>
<dbReference type="AlphaFoldDB" id="A0A9D5HHD5"/>
<feature type="domain" description="Endonuclease/exonuclease/phosphatase" evidence="1">
    <location>
        <begin position="11"/>
        <end position="231"/>
    </location>
</feature>
<dbReference type="OrthoDB" id="764703at2759"/>
<dbReference type="Proteomes" id="UP001085076">
    <property type="component" value="Miscellaneous, Linkage group lg03"/>
</dbReference>
<keyword evidence="3" id="KW-1185">Reference proteome</keyword>
<accession>A0A9D5HHD5</accession>
<dbReference type="Gene3D" id="3.60.10.10">
    <property type="entry name" value="Endonuclease/exonuclease/phosphatase"/>
    <property type="match status" value="1"/>
</dbReference>
<dbReference type="PANTHER" id="PTHR33710:SF79">
    <property type="entry name" value="OS06G0205337 PROTEIN"/>
    <property type="match status" value="1"/>
</dbReference>